<dbReference type="SMART" id="SM00260">
    <property type="entry name" value="CheW"/>
    <property type="match status" value="3"/>
</dbReference>
<dbReference type="Pfam" id="PF01584">
    <property type="entry name" value="CheW"/>
    <property type="match status" value="3"/>
</dbReference>
<gene>
    <name evidence="2" type="ORF">ENL71_07305</name>
</gene>
<proteinExistence type="predicted"/>
<comment type="caution">
    <text evidence="2">The sequence shown here is derived from an EMBL/GenBank/DDBJ whole genome shotgun (WGS) entry which is preliminary data.</text>
</comment>
<feature type="domain" description="CheW-like" evidence="1">
    <location>
        <begin position="8"/>
        <end position="146"/>
    </location>
</feature>
<dbReference type="Gene3D" id="2.40.50.180">
    <property type="entry name" value="CheA-289, Domain 4"/>
    <property type="match status" value="3"/>
</dbReference>
<name>A0A7C5V2Y6_9FIRM</name>
<dbReference type="GO" id="GO:0007165">
    <property type="term" value="P:signal transduction"/>
    <property type="evidence" value="ECO:0007669"/>
    <property type="project" value="InterPro"/>
</dbReference>
<dbReference type="InterPro" id="IPR002545">
    <property type="entry name" value="CheW-lke_dom"/>
</dbReference>
<dbReference type="EMBL" id="DRUZ01000088">
    <property type="protein sequence ID" value="HHS02287.1"/>
    <property type="molecule type" value="Genomic_DNA"/>
</dbReference>
<evidence type="ECO:0000313" key="2">
    <source>
        <dbReference type="EMBL" id="HHS02287.1"/>
    </source>
</evidence>
<evidence type="ECO:0000259" key="1">
    <source>
        <dbReference type="PROSITE" id="PS50851"/>
    </source>
</evidence>
<dbReference type="GO" id="GO:0006935">
    <property type="term" value="P:chemotaxis"/>
    <property type="evidence" value="ECO:0007669"/>
    <property type="project" value="InterPro"/>
</dbReference>
<dbReference type="InterPro" id="IPR039315">
    <property type="entry name" value="CheW"/>
</dbReference>
<dbReference type="GO" id="GO:0005829">
    <property type="term" value="C:cytosol"/>
    <property type="evidence" value="ECO:0007669"/>
    <property type="project" value="TreeGrafter"/>
</dbReference>
<dbReference type="PROSITE" id="PS50851">
    <property type="entry name" value="CHEW"/>
    <property type="match status" value="3"/>
</dbReference>
<dbReference type="AlphaFoldDB" id="A0A7C5V2Y6"/>
<dbReference type="InterPro" id="IPR036061">
    <property type="entry name" value="CheW-like_dom_sf"/>
</dbReference>
<feature type="domain" description="CheW-like" evidence="1">
    <location>
        <begin position="332"/>
        <end position="478"/>
    </location>
</feature>
<dbReference type="SUPFAM" id="SSF50341">
    <property type="entry name" value="CheW-like"/>
    <property type="match status" value="3"/>
</dbReference>
<sequence>MSKIGTLDLNVIVFQIGRQNFAFSLDNVKEIIKVPSITPVPLTKSYVAGLINLRGEVIPVLNLREKYKIESYIKSEDARIIIIEKNGFKLGVLVDRVLNISSIDQSQLNECKITTLEEVKAVIKQKEEDKLITFIDSDRIVEESLALSVFQRINIESTNSKIDENEQKVSKQERYILAQIDDQNYALNIANIQEIIRFSDYSAVPSESDDILGIINLRNEIIPIINIQKLLKANNKEIDDETKIVIANSSGIKFGFVVDRILSVIAASEEEIKLLPTVVNFENIFSGTIKSDDKMYIILNIEKLFEKVSNAIYEEIKNQKEEAVEMVKTGDEKQVVLFELNNQKFAIDIQKVKEINRIPSIIKVPNEKRYLRGIANLRGDVIAIIDLCSLLYGEETQLNESSRVIIVEQRGERFGILAKKVLSVSKVSAENVVEVEQTLEDEHMQEKLSSLDIKYIKAVIKQNDDLIIQIDPDIILEK</sequence>
<dbReference type="PANTHER" id="PTHR22617:SF23">
    <property type="entry name" value="CHEMOTAXIS PROTEIN CHEW"/>
    <property type="match status" value="1"/>
</dbReference>
<organism evidence="2">
    <name type="scientific">Caldicellulosiruptor owensensis</name>
    <dbReference type="NCBI Taxonomy" id="55205"/>
    <lineage>
        <taxon>Bacteria</taxon>
        <taxon>Bacillati</taxon>
        <taxon>Bacillota</taxon>
        <taxon>Bacillota incertae sedis</taxon>
        <taxon>Caldicellulosiruptorales</taxon>
        <taxon>Caldicellulosiruptoraceae</taxon>
        <taxon>Caldicellulosiruptor</taxon>
    </lineage>
</organism>
<dbReference type="Gene3D" id="2.30.30.40">
    <property type="entry name" value="SH3 Domains"/>
    <property type="match status" value="3"/>
</dbReference>
<accession>A0A7C5V2Y6</accession>
<reference evidence="2" key="1">
    <citation type="journal article" date="2020" name="mSystems">
        <title>Genome- and Community-Level Interaction Insights into Carbon Utilization and Element Cycling Functions of Hydrothermarchaeota in Hydrothermal Sediment.</title>
        <authorList>
            <person name="Zhou Z."/>
            <person name="Liu Y."/>
            <person name="Xu W."/>
            <person name="Pan J."/>
            <person name="Luo Z.H."/>
            <person name="Li M."/>
        </authorList>
    </citation>
    <scope>NUCLEOTIDE SEQUENCE [LARGE SCALE GENOMIC DNA]</scope>
    <source>
        <strain evidence="2">SpSt-102</strain>
    </source>
</reference>
<dbReference type="PANTHER" id="PTHR22617">
    <property type="entry name" value="CHEMOTAXIS SENSOR HISTIDINE KINASE-RELATED"/>
    <property type="match status" value="1"/>
</dbReference>
<feature type="domain" description="CheW-like" evidence="1">
    <location>
        <begin position="172"/>
        <end position="310"/>
    </location>
</feature>
<protein>
    <submittedName>
        <fullName evidence="2">Chemotaxis protein CheW</fullName>
    </submittedName>
</protein>